<dbReference type="Gene3D" id="3.20.20.140">
    <property type="entry name" value="Metal-dependent hydrolases"/>
    <property type="match status" value="1"/>
</dbReference>
<dbReference type="OrthoDB" id="8673173at2"/>
<dbReference type="InterPro" id="IPR032465">
    <property type="entry name" value="ACMSD"/>
</dbReference>
<dbReference type="PANTHER" id="PTHR21240:SF28">
    <property type="entry name" value="ISO-OROTATE DECARBOXYLASE (EUROFUNG)"/>
    <property type="match status" value="1"/>
</dbReference>
<comment type="caution">
    <text evidence="3">The sequence shown here is derived from an EMBL/GenBank/DDBJ whole genome shotgun (WGS) entry which is preliminary data.</text>
</comment>
<dbReference type="GO" id="GO:0005737">
    <property type="term" value="C:cytoplasm"/>
    <property type="evidence" value="ECO:0007669"/>
    <property type="project" value="TreeGrafter"/>
</dbReference>
<protein>
    <submittedName>
        <fullName evidence="3">Amidohydrolase</fullName>
    </submittedName>
</protein>
<feature type="domain" description="Amidohydrolase-related" evidence="2">
    <location>
        <begin position="3"/>
        <end position="311"/>
    </location>
</feature>
<evidence type="ECO:0000313" key="4">
    <source>
        <dbReference type="Proteomes" id="UP000286716"/>
    </source>
</evidence>
<dbReference type="RefSeq" id="WP_020638703.1">
    <property type="nucleotide sequence ID" value="NZ_QHHU01000040.1"/>
</dbReference>
<gene>
    <name evidence="3" type="ORF">DMA12_27290</name>
</gene>
<reference evidence="3 4" key="1">
    <citation type="submission" date="2018-05" db="EMBL/GenBank/DDBJ databases">
        <title>Evolution of GPA BGCs.</title>
        <authorList>
            <person name="Waglechner N."/>
            <person name="Wright G.D."/>
        </authorList>
    </citation>
    <scope>NUCLEOTIDE SEQUENCE [LARGE SCALE GENOMIC DNA]</scope>
    <source>
        <strain evidence="3 4">DSM 5908</strain>
    </source>
</reference>
<evidence type="ECO:0000259" key="2">
    <source>
        <dbReference type="Pfam" id="PF04909"/>
    </source>
</evidence>
<dbReference type="Proteomes" id="UP000286716">
    <property type="component" value="Unassembled WGS sequence"/>
</dbReference>
<dbReference type="GO" id="GO:0016787">
    <property type="term" value="F:hydrolase activity"/>
    <property type="evidence" value="ECO:0007669"/>
    <property type="project" value="UniProtKB-KW"/>
</dbReference>
<keyword evidence="4" id="KW-1185">Reference proteome</keyword>
<sequence>MRIDVHAHLWSEQYLEQLGGGGELTQAQRGLGAGATDEDLAARFAQMDAAGVDVQILSATPFSPHLPDEAAAVRAARTGNDEYTAVVAEHPDRFRAFAALPLPHVDASIKELTRALDDLGMAGVGITTSVLGRGLDDPAFEPVYEELNRRGSVLYVHPAGAGAGSDLIAGHNLTWSIGAPIEDTVAVMQLILAGIPSRYPDMKIIISHLGGALPMVLNRADHQVPWESPGTPELPSVAARRMWFDTVAHDHAPALRAAVDTLGADRLVLGTDFPFQAKAEYQSAIDYISRAVSAEQATTILDTNAAAIFGLQAGHDRRL</sequence>
<dbReference type="SUPFAM" id="SSF51556">
    <property type="entry name" value="Metallo-dependent hydrolases"/>
    <property type="match status" value="1"/>
</dbReference>
<dbReference type="PANTHER" id="PTHR21240">
    <property type="entry name" value="2-AMINO-3-CARBOXYLMUCONATE-6-SEMIALDEHYDE DECARBOXYLASE"/>
    <property type="match status" value="1"/>
</dbReference>
<keyword evidence="1" id="KW-0456">Lyase</keyword>
<dbReference type="AlphaFoldDB" id="A0A428WBA5"/>
<evidence type="ECO:0000256" key="1">
    <source>
        <dbReference type="ARBA" id="ARBA00023239"/>
    </source>
</evidence>
<dbReference type="Pfam" id="PF04909">
    <property type="entry name" value="Amidohydro_2"/>
    <property type="match status" value="1"/>
</dbReference>
<name>A0A428WBA5_AMYBA</name>
<keyword evidence="3" id="KW-0378">Hydrolase</keyword>
<proteinExistence type="predicted"/>
<dbReference type="CDD" id="cd01292">
    <property type="entry name" value="metallo-dependent_hydrolases"/>
    <property type="match status" value="1"/>
</dbReference>
<dbReference type="EMBL" id="QHHU01000040">
    <property type="protein sequence ID" value="RSM40381.1"/>
    <property type="molecule type" value="Genomic_DNA"/>
</dbReference>
<dbReference type="InterPro" id="IPR032466">
    <property type="entry name" value="Metal_Hydrolase"/>
</dbReference>
<evidence type="ECO:0000313" key="3">
    <source>
        <dbReference type="EMBL" id="RSM40381.1"/>
    </source>
</evidence>
<dbReference type="GO" id="GO:0016831">
    <property type="term" value="F:carboxy-lyase activity"/>
    <property type="evidence" value="ECO:0007669"/>
    <property type="project" value="InterPro"/>
</dbReference>
<organism evidence="3 4">
    <name type="scientific">Amycolatopsis balhimycina DSM 5908</name>
    <dbReference type="NCBI Taxonomy" id="1081091"/>
    <lineage>
        <taxon>Bacteria</taxon>
        <taxon>Bacillati</taxon>
        <taxon>Actinomycetota</taxon>
        <taxon>Actinomycetes</taxon>
        <taxon>Pseudonocardiales</taxon>
        <taxon>Pseudonocardiaceae</taxon>
        <taxon>Amycolatopsis</taxon>
    </lineage>
</organism>
<dbReference type="InterPro" id="IPR006680">
    <property type="entry name" value="Amidohydro-rel"/>
</dbReference>
<accession>A0A428WBA5</accession>
<dbReference type="GO" id="GO:0019748">
    <property type="term" value="P:secondary metabolic process"/>
    <property type="evidence" value="ECO:0007669"/>
    <property type="project" value="TreeGrafter"/>
</dbReference>